<reference evidence="2 3" key="1">
    <citation type="journal article" date="2015" name="Genome Announc.">
        <title>Complete Genome Sequence of Cupriavidus basilensis 4G11, Isolated from the Oak Ridge Field Research Center Site.</title>
        <authorList>
            <person name="Ray J."/>
            <person name="Waters R.J."/>
            <person name="Skerker J.M."/>
            <person name="Kuehl J.V."/>
            <person name="Price M.N."/>
            <person name="Huang J."/>
            <person name="Chakraborty R."/>
            <person name="Arkin A.P."/>
            <person name="Deutschbauer A."/>
        </authorList>
    </citation>
    <scope>NUCLEOTIDE SEQUENCE [LARGE SCALE GENOMIC DNA]</scope>
    <source>
        <strain evidence="2">4G11</strain>
    </source>
</reference>
<dbReference type="AlphaFoldDB" id="A0A0C4Y8N5"/>
<gene>
    <name evidence="2" type="ORF">RR42_m1950</name>
</gene>
<dbReference type="SUPFAM" id="SSF49401">
    <property type="entry name" value="Bacterial adhesins"/>
    <property type="match status" value="1"/>
</dbReference>
<dbReference type="STRING" id="68895.RR42_m1950"/>
<dbReference type="KEGG" id="cbw:RR42_m1950"/>
<evidence type="ECO:0000256" key="1">
    <source>
        <dbReference type="SAM" id="MobiDB-lite"/>
    </source>
</evidence>
<dbReference type="InterPro" id="IPR008966">
    <property type="entry name" value="Adhesion_dom_sf"/>
</dbReference>
<organism evidence="2 3">
    <name type="scientific">Cupriavidus basilensis</name>
    <dbReference type="NCBI Taxonomy" id="68895"/>
    <lineage>
        <taxon>Bacteria</taxon>
        <taxon>Pseudomonadati</taxon>
        <taxon>Pseudomonadota</taxon>
        <taxon>Betaproteobacteria</taxon>
        <taxon>Burkholderiales</taxon>
        <taxon>Burkholderiaceae</taxon>
        <taxon>Cupriavidus</taxon>
    </lineage>
</organism>
<dbReference type="EMBL" id="CP010536">
    <property type="protein sequence ID" value="AJG19345.1"/>
    <property type="molecule type" value="Genomic_DNA"/>
</dbReference>
<protein>
    <recommendedName>
        <fullName evidence="4">Fimbrial protein</fullName>
    </recommendedName>
</protein>
<dbReference type="GO" id="GO:0007155">
    <property type="term" value="P:cell adhesion"/>
    <property type="evidence" value="ECO:0007669"/>
    <property type="project" value="InterPro"/>
</dbReference>
<dbReference type="Gene3D" id="2.60.40.1090">
    <property type="entry name" value="Fimbrial-type adhesion domain"/>
    <property type="match status" value="1"/>
</dbReference>
<name>A0A0C4Y8N5_9BURK</name>
<evidence type="ECO:0008006" key="4">
    <source>
        <dbReference type="Google" id="ProtNLM"/>
    </source>
</evidence>
<dbReference type="InterPro" id="IPR036937">
    <property type="entry name" value="Adhesion_dom_fimbrial_sf"/>
</dbReference>
<accession>A0A0C4Y8N5</accession>
<evidence type="ECO:0000313" key="3">
    <source>
        <dbReference type="Proteomes" id="UP000031843"/>
    </source>
</evidence>
<dbReference type="GO" id="GO:0009289">
    <property type="term" value="C:pilus"/>
    <property type="evidence" value="ECO:0007669"/>
    <property type="project" value="InterPro"/>
</dbReference>
<proteinExistence type="predicted"/>
<dbReference type="OrthoDB" id="8678921at2"/>
<dbReference type="Proteomes" id="UP000031843">
    <property type="component" value="Chromosome main"/>
</dbReference>
<feature type="region of interest" description="Disordered" evidence="1">
    <location>
        <begin position="1"/>
        <end position="32"/>
    </location>
</feature>
<sequence>MFRSGETTPPGLGPDSSAKGNTNQRYVCRSRASGGNVNIPLAAKYVKTEPTIKPGSVSARSTVTFSYQ</sequence>
<keyword evidence="3" id="KW-1185">Reference proteome</keyword>
<evidence type="ECO:0000313" key="2">
    <source>
        <dbReference type="EMBL" id="AJG19345.1"/>
    </source>
</evidence>